<feature type="domain" description="MATH" evidence="5">
    <location>
        <begin position="20"/>
        <end position="152"/>
    </location>
</feature>
<reference evidence="6" key="1">
    <citation type="journal article" date="2018" name="DNA Res.">
        <title>Multiple hybrid de novo genome assembly of finger millet, an orphan allotetraploid crop.</title>
        <authorList>
            <person name="Hatakeyama M."/>
            <person name="Aluri S."/>
            <person name="Balachadran M.T."/>
            <person name="Sivarajan S.R."/>
            <person name="Patrignani A."/>
            <person name="Gruter S."/>
            <person name="Poveda L."/>
            <person name="Shimizu-Inatsugi R."/>
            <person name="Baeten J."/>
            <person name="Francoijs K.J."/>
            <person name="Nataraja K.N."/>
            <person name="Reddy Y.A.N."/>
            <person name="Phadnis S."/>
            <person name="Ravikumar R.L."/>
            <person name="Schlapbach R."/>
            <person name="Sreeman S.M."/>
            <person name="Shimizu K.K."/>
        </authorList>
    </citation>
    <scope>NUCLEOTIDE SEQUENCE</scope>
</reference>
<evidence type="ECO:0000259" key="4">
    <source>
        <dbReference type="PROSITE" id="PS50097"/>
    </source>
</evidence>
<dbReference type="PANTHER" id="PTHR26379">
    <property type="entry name" value="BTB/POZ AND MATH DOMAIN-CONTAINING PROTEIN 1"/>
    <property type="match status" value="1"/>
</dbReference>
<keyword evidence="7" id="KW-1185">Reference proteome</keyword>
<dbReference type="PROSITE" id="PS50144">
    <property type="entry name" value="MATH"/>
    <property type="match status" value="1"/>
</dbReference>
<feature type="signal peptide" evidence="3">
    <location>
        <begin position="1"/>
        <end position="18"/>
    </location>
</feature>
<dbReference type="GO" id="GO:0016567">
    <property type="term" value="P:protein ubiquitination"/>
    <property type="evidence" value="ECO:0007669"/>
    <property type="project" value="InterPro"/>
</dbReference>
<evidence type="ECO:0000256" key="2">
    <source>
        <dbReference type="ARBA" id="ARBA00010846"/>
    </source>
</evidence>
<dbReference type="CDD" id="cd00121">
    <property type="entry name" value="MATH"/>
    <property type="match status" value="1"/>
</dbReference>
<dbReference type="SUPFAM" id="SSF54695">
    <property type="entry name" value="POZ domain"/>
    <property type="match status" value="1"/>
</dbReference>
<dbReference type="SUPFAM" id="SSF49599">
    <property type="entry name" value="TRAF domain-like"/>
    <property type="match status" value="1"/>
</dbReference>
<reference evidence="6" key="2">
    <citation type="submission" date="2021-12" db="EMBL/GenBank/DDBJ databases">
        <title>Resequencing data analysis of finger millet.</title>
        <authorList>
            <person name="Hatakeyama M."/>
            <person name="Aluri S."/>
            <person name="Balachadran M.T."/>
            <person name="Sivarajan S.R."/>
            <person name="Poveda L."/>
            <person name="Shimizu-Inatsugi R."/>
            <person name="Schlapbach R."/>
            <person name="Sreeman S.M."/>
            <person name="Shimizu K.K."/>
        </authorList>
    </citation>
    <scope>NUCLEOTIDE SEQUENCE</scope>
</reference>
<dbReference type="EMBL" id="BQKI01000016">
    <property type="protein sequence ID" value="GJN09660.1"/>
    <property type="molecule type" value="Genomic_DNA"/>
</dbReference>
<evidence type="ECO:0000259" key="5">
    <source>
        <dbReference type="PROSITE" id="PS50144"/>
    </source>
</evidence>
<dbReference type="InterPro" id="IPR008974">
    <property type="entry name" value="TRAF-like"/>
</dbReference>
<comment type="caution">
    <text evidence="6">The sequence shown here is derived from an EMBL/GenBank/DDBJ whole genome shotgun (WGS) entry which is preliminary data.</text>
</comment>
<dbReference type="InterPro" id="IPR011333">
    <property type="entry name" value="SKP1/BTB/POZ_sf"/>
</dbReference>
<sequence length="326" mass="35862">MACFLGCFFAGGTMTTEAVQQSKVIDVRGYRILVNRIKPNEHVTSATFQAGGYNWHLRIYPNGSHPGYGPDYVSVFVELMTPGVAARASAELSLVSWTAGSSQPRVFKLGKHTYRHGGSSVWGVPYFATKTMLETPTYSYLRNDTIRIKCTITVFVKRPPPPPITVPPSELSADLRKLMVDHVQGTPPADVLILVGAESFGAHSIVLWMRCRELYYQITSSSSITVSDSDVQPAVFRDLLHYVYTESFPAMDDLGSSQKAEKLRGLLAAAVRYKVNRLKLICESKLCTSLDVSTVVATLVLAEQLQLTTLRSACIKFIGSSQGQIQ</sequence>
<evidence type="ECO:0000256" key="3">
    <source>
        <dbReference type="SAM" id="SignalP"/>
    </source>
</evidence>
<evidence type="ECO:0000313" key="6">
    <source>
        <dbReference type="EMBL" id="GJN09660.1"/>
    </source>
</evidence>
<dbReference type="AlphaFoldDB" id="A0AAV5DHI7"/>
<gene>
    <name evidence="6" type="primary">ga27685</name>
    <name evidence="6" type="ORF">PR202_ga27685</name>
</gene>
<evidence type="ECO:0000313" key="7">
    <source>
        <dbReference type="Proteomes" id="UP001054889"/>
    </source>
</evidence>
<name>A0AAV5DHI7_ELECO</name>
<dbReference type="InterPro" id="IPR002083">
    <property type="entry name" value="MATH/TRAF_dom"/>
</dbReference>
<dbReference type="SMART" id="SM00225">
    <property type="entry name" value="BTB"/>
    <property type="match status" value="1"/>
</dbReference>
<dbReference type="Pfam" id="PF00651">
    <property type="entry name" value="BTB"/>
    <property type="match status" value="1"/>
</dbReference>
<comment type="pathway">
    <text evidence="1">Protein modification; protein ubiquitination.</text>
</comment>
<feature type="chain" id="PRO_5043573862" evidence="3">
    <location>
        <begin position="19"/>
        <end position="326"/>
    </location>
</feature>
<dbReference type="PANTHER" id="PTHR26379:SF187">
    <property type="entry name" value="OS07G0655300 PROTEIN"/>
    <property type="match status" value="1"/>
</dbReference>
<protein>
    <submittedName>
        <fullName evidence="6">Uncharacterized protein</fullName>
    </submittedName>
</protein>
<organism evidence="6 7">
    <name type="scientific">Eleusine coracana subsp. coracana</name>
    <dbReference type="NCBI Taxonomy" id="191504"/>
    <lineage>
        <taxon>Eukaryota</taxon>
        <taxon>Viridiplantae</taxon>
        <taxon>Streptophyta</taxon>
        <taxon>Embryophyta</taxon>
        <taxon>Tracheophyta</taxon>
        <taxon>Spermatophyta</taxon>
        <taxon>Magnoliopsida</taxon>
        <taxon>Liliopsida</taxon>
        <taxon>Poales</taxon>
        <taxon>Poaceae</taxon>
        <taxon>PACMAD clade</taxon>
        <taxon>Chloridoideae</taxon>
        <taxon>Cynodonteae</taxon>
        <taxon>Eleusininae</taxon>
        <taxon>Eleusine</taxon>
    </lineage>
</organism>
<dbReference type="InterPro" id="IPR056423">
    <property type="entry name" value="BACK_BPM_SPOP"/>
</dbReference>
<evidence type="ECO:0000256" key="1">
    <source>
        <dbReference type="ARBA" id="ARBA00004906"/>
    </source>
</evidence>
<dbReference type="Gene3D" id="2.60.210.10">
    <property type="entry name" value="Apoptosis, Tumor Necrosis Factor Receptor Associated Protein 2, Chain A"/>
    <property type="match status" value="1"/>
</dbReference>
<dbReference type="Pfam" id="PF24570">
    <property type="entry name" value="BACK_BPM_SPOP"/>
    <property type="match status" value="1"/>
</dbReference>
<dbReference type="InterPro" id="IPR000210">
    <property type="entry name" value="BTB/POZ_dom"/>
</dbReference>
<feature type="domain" description="BTB" evidence="4">
    <location>
        <begin position="189"/>
        <end position="252"/>
    </location>
</feature>
<dbReference type="Gene3D" id="3.30.710.10">
    <property type="entry name" value="Potassium Channel Kv1.1, Chain A"/>
    <property type="match status" value="1"/>
</dbReference>
<comment type="similarity">
    <text evidence="2">Belongs to the Tdpoz family.</text>
</comment>
<dbReference type="Proteomes" id="UP001054889">
    <property type="component" value="Unassembled WGS sequence"/>
</dbReference>
<keyword evidence="3" id="KW-0732">Signal</keyword>
<dbReference type="InterPro" id="IPR045005">
    <property type="entry name" value="BPM1-6"/>
</dbReference>
<dbReference type="Pfam" id="PF22486">
    <property type="entry name" value="MATH_2"/>
    <property type="match status" value="1"/>
</dbReference>
<dbReference type="PROSITE" id="PS50097">
    <property type="entry name" value="BTB"/>
    <property type="match status" value="1"/>
</dbReference>
<accession>A0AAV5DHI7</accession>
<proteinExistence type="inferred from homology"/>